<dbReference type="SUPFAM" id="SSF46955">
    <property type="entry name" value="Putative DNA-binding domain"/>
    <property type="match status" value="1"/>
</dbReference>
<keyword evidence="1" id="KW-0678">Repressor</keyword>
<proteinExistence type="predicted"/>
<evidence type="ECO:0000313" key="6">
    <source>
        <dbReference type="EMBL" id="KXX65680.1"/>
    </source>
</evidence>
<evidence type="ECO:0000256" key="3">
    <source>
        <dbReference type="ARBA" id="ARBA00023125"/>
    </source>
</evidence>
<dbReference type="CDD" id="cd01104">
    <property type="entry name" value="HTH_MlrA-CarA"/>
    <property type="match status" value="1"/>
</dbReference>
<evidence type="ECO:0000256" key="4">
    <source>
        <dbReference type="ARBA" id="ARBA00023163"/>
    </source>
</evidence>
<dbReference type="PANTHER" id="PTHR30204">
    <property type="entry name" value="REDOX-CYCLING DRUG-SENSING TRANSCRIPTIONAL ACTIVATOR SOXR"/>
    <property type="match status" value="1"/>
</dbReference>
<dbReference type="PROSITE" id="PS50937">
    <property type="entry name" value="HTH_MERR_2"/>
    <property type="match status" value="1"/>
</dbReference>
<gene>
    <name evidence="6" type="ORF">AY586_09140</name>
</gene>
<dbReference type="SMART" id="SM00422">
    <property type="entry name" value="HTH_MERR"/>
    <property type="match status" value="1"/>
</dbReference>
<dbReference type="InterPro" id="IPR000551">
    <property type="entry name" value="MerR-type_HTH_dom"/>
</dbReference>
<evidence type="ECO:0000256" key="1">
    <source>
        <dbReference type="ARBA" id="ARBA00022491"/>
    </source>
</evidence>
<sequence>MTSVEGRLTAHDRQLDEQRFRIGSVSQLTGVPAETLRVWERRYAVASPARTPSGVRLYSAEDVARLTLIKRLVDRGDAIGSVARLDLGQLRGRLQGPDLLDPMASVRPPCRVMVVGAALGERLRLEGGLPEEVVLERAFDTATSFLAEPLTLCPDVLVVEQPTLHLDQLDDLRRLQMHAGAARTVVVYVFSSSATLSRLEALGMTARRAPLTTAELARCCLSLQPGAAAAGLDPELGYGPPPRRYSDSELIEIAAASHTRCECPRHLVDLIQALAAFERYGAECESRSSDNALLHAALYRSTAHARAILENTLARTLSLLAGGACGQDKD</sequence>
<evidence type="ECO:0000256" key="2">
    <source>
        <dbReference type="ARBA" id="ARBA00023015"/>
    </source>
</evidence>
<dbReference type="Proteomes" id="UP000075766">
    <property type="component" value="Unassembled WGS sequence"/>
</dbReference>
<comment type="caution">
    <text evidence="6">The sequence shown here is derived from an EMBL/GenBank/DDBJ whole genome shotgun (WGS) entry which is preliminary data.</text>
</comment>
<dbReference type="Gene3D" id="1.10.1660.10">
    <property type="match status" value="1"/>
</dbReference>
<keyword evidence="4" id="KW-0804">Transcription</keyword>
<evidence type="ECO:0000259" key="5">
    <source>
        <dbReference type="PROSITE" id="PS50937"/>
    </source>
</evidence>
<keyword evidence="7" id="KW-1185">Reference proteome</keyword>
<dbReference type="InterPro" id="IPR009061">
    <property type="entry name" value="DNA-bd_dom_put_sf"/>
</dbReference>
<organism evidence="6 7">
    <name type="scientific">Marichromatium gracile</name>
    <name type="common">Chromatium gracile</name>
    <dbReference type="NCBI Taxonomy" id="1048"/>
    <lineage>
        <taxon>Bacteria</taxon>
        <taxon>Pseudomonadati</taxon>
        <taxon>Pseudomonadota</taxon>
        <taxon>Gammaproteobacteria</taxon>
        <taxon>Chromatiales</taxon>
        <taxon>Chromatiaceae</taxon>
        <taxon>Marichromatium</taxon>
    </lineage>
</organism>
<feature type="domain" description="HTH merR-type" evidence="5">
    <location>
        <begin position="19"/>
        <end position="88"/>
    </location>
</feature>
<keyword evidence="2" id="KW-0805">Transcription regulation</keyword>
<keyword evidence="3" id="KW-0238">DNA-binding</keyword>
<evidence type="ECO:0000313" key="7">
    <source>
        <dbReference type="Proteomes" id="UP000075766"/>
    </source>
</evidence>
<reference evidence="6 7" key="1">
    <citation type="submission" date="2016-02" db="EMBL/GenBank/DDBJ databases">
        <title>Genome sequence of Marichromatium gracile YL-28, a purple sulfur bacterium.</title>
        <authorList>
            <person name="Zhao C."/>
            <person name="Hong X."/>
            <person name="Chen S."/>
            <person name="Yang S."/>
        </authorList>
    </citation>
    <scope>NUCLEOTIDE SEQUENCE [LARGE SCALE GENOMIC DNA]</scope>
    <source>
        <strain evidence="6 7">YL28</strain>
    </source>
</reference>
<name>A0ABR5VJS3_MARGR</name>
<dbReference type="PANTHER" id="PTHR30204:SF69">
    <property type="entry name" value="MERR-FAMILY TRANSCRIPTIONAL REGULATOR"/>
    <property type="match status" value="1"/>
</dbReference>
<dbReference type="EMBL" id="LSYU01000031">
    <property type="protein sequence ID" value="KXX65680.1"/>
    <property type="molecule type" value="Genomic_DNA"/>
</dbReference>
<dbReference type="InterPro" id="IPR047057">
    <property type="entry name" value="MerR_fam"/>
</dbReference>
<dbReference type="Pfam" id="PF13411">
    <property type="entry name" value="MerR_1"/>
    <property type="match status" value="1"/>
</dbReference>
<accession>A0ABR5VJS3</accession>
<protein>
    <recommendedName>
        <fullName evidence="5">HTH merR-type domain-containing protein</fullName>
    </recommendedName>
</protein>